<evidence type="ECO:0000313" key="2">
    <source>
        <dbReference type="EMBL" id="CAF0797192.1"/>
    </source>
</evidence>
<organism evidence="1 7">
    <name type="scientific">Adineta steineri</name>
    <dbReference type="NCBI Taxonomy" id="433720"/>
    <lineage>
        <taxon>Eukaryota</taxon>
        <taxon>Metazoa</taxon>
        <taxon>Spiralia</taxon>
        <taxon>Gnathifera</taxon>
        <taxon>Rotifera</taxon>
        <taxon>Eurotatoria</taxon>
        <taxon>Bdelloidea</taxon>
        <taxon>Adinetida</taxon>
        <taxon>Adinetidae</taxon>
        <taxon>Adineta</taxon>
    </lineage>
</organism>
<dbReference type="EMBL" id="CAJOBB010001360">
    <property type="protein sequence ID" value="CAF3846174.1"/>
    <property type="molecule type" value="Genomic_DNA"/>
</dbReference>
<dbReference type="Proteomes" id="UP000663868">
    <property type="component" value="Unassembled WGS sequence"/>
</dbReference>
<dbReference type="EMBL" id="CAJNOG010000029">
    <property type="protein sequence ID" value="CAF0795949.1"/>
    <property type="molecule type" value="Genomic_DNA"/>
</dbReference>
<dbReference type="Proteomes" id="UP000663881">
    <property type="component" value="Unassembled WGS sequence"/>
</dbReference>
<dbReference type="EMBL" id="CAJNON010000021">
    <property type="protein sequence ID" value="CAF0797192.1"/>
    <property type="molecule type" value="Genomic_DNA"/>
</dbReference>
<evidence type="ECO:0000313" key="4">
    <source>
        <dbReference type="EMBL" id="CAF3846174.1"/>
    </source>
</evidence>
<dbReference type="Proteomes" id="UP000663891">
    <property type="component" value="Unassembled WGS sequence"/>
</dbReference>
<evidence type="ECO:0000313" key="7">
    <source>
        <dbReference type="Proteomes" id="UP000663845"/>
    </source>
</evidence>
<dbReference type="EMBL" id="CAJNOE010000044">
    <property type="protein sequence ID" value="CAF0800350.1"/>
    <property type="molecule type" value="Genomic_DNA"/>
</dbReference>
<evidence type="ECO:0000313" key="1">
    <source>
        <dbReference type="EMBL" id="CAF0795949.1"/>
    </source>
</evidence>
<proteinExistence type="predicted"/>
<accession>A0A813SFF5</accession>
<dbReference type="Proteomes" id="UP000663844">
    <property type="component" value="Unassembled WGS sequence"/>
</dbReference>
<evidence type="ECO:0000313" key="5">
    <source>
        <dbReference type="EMBL" id="CAF3969621.1"/>
    </source>
</evidence>
<evidence type="ECO:0000313" key="3">
    <source>
        <dbReference type="EMBL" id="CAF0800350.1"/>
    </source>
</evidence>
<dbReference type="EMBL" id="CAJOAZ010002909">
    <property type="protein sequence ID" value="CAF3969621.1"/>
    <property type="molecule type" value="Genomic_DNA"/>
</dbReference>
<dbReference type="Proteomes" id="UP000663845">
    <property type="component" value="Unassembled WGS sequence"/>
</dbReference>
<evidence type="ECO:0000313" key="6">
    <source>
        <dbReference type="EMBL" id="CAF4165977.1"/>
    </source>
</evidence>
<dbReference type="Proteomes" id="UP000663860">
    <property type="component" value="Unassembled WGS sequence"/>
</dbReference>
<dbReference type="OrthoDB" id="9986861at2759"/>
<gene>
    <name evidence="3" type="ORF">IZO911_LOCUS6894</name>
    <name evidence="1" type="ORF">JYZ213_LOCUS4987</name>
    <name evidence="4" type="ORF">KXQ929_LOCUS19812</name>
    <name evidence="6" type="ORF">OKA104_LOCUS39053</name>
    <name evidence="5" type="ORF">OXD698_LOCUS27747</name>
    <name evidence="2" type="ORF">VCS650_LOCUS3814</name>
</gene>
<name>A0A813SFF5_9BILA</name>
<comment type="caution">
    <text evidence="1">The sequence shown here is derived from an EMBL/GenBank/DDBJ whole genome shotgun (WGS) entry which is preliminary data.</text>
</comment>
<dbReference type="EMBL" id="CAJOAY010007420">
    <property type="protein sequence ID" value="CAF4165977.1"/>
    <property type="molecule type" value="Genomic_DNA"/>
</dbReference>
<reference evidence="1" key="1">
    <citation type="submission" date="2021-02" db="EMBL/GenBank/DDBJ databases">
        <authorList>
            <person name="Nowell W R."/>
        </authorList>
    </citation>
    <scope>NUCLEOTIDE SEQUENCE</scope>
</reference>
<dbReference type="AlphaFoldDB" id="A0A813SFF5"/>
<sequence>MSEKSPLRILTFGVSESTARGVNDRLRSRGIDAESHVVSNTPTSDAEIANILTSKHWDGFLVGYGVRKEPEWFERLQQVAKNANPDVPLINHKTIDDLENAIESHFNIQLPPATA</sequence>
<protein>
    <submittedName>
        <fullName evidence="1">Uncharacterized protein</fullName>
    </submittedName>
</protein>